<accession>R6II75</accession>
<dbReference type="eggNOG" id="COG4769">
    <property type="taxonomic scope" value="Bacteria"/>
</dbReference>
<dbReference type="Gene3D" id="1.10.1760.20">
    <property type="match status" value="1"/>
</dbReference>
<dbReference type="RefSeq" id="WP_021719115.1">
    <property type="nucleotide sequence ID" value="NZ_DAWALV010000024.1"/>
</dbReference>
<dbReference type="HOGENOM" id="CLU_108933_1_1_9"/>
<gene>
    <name evidence="2" type="ORF">BN533_02216</name>
</gene>
<dbReference type="InterPro" id="IPR010898">
    <property type="entry name" value="Hpre_diP_synth_I"/>
</dbReference>
<organism evidence="2">
    <name type="scientific">Phascolarctobacterium faecium</name>
    <dbReference type="NCBI Taxonomy" id="33025"/>
    <lineage>
        <taxon>Bacteria</taxon>
        <taxon>Bacillati</taxon>
        <taxon>Bacillota</taxon>
        <taxon>Negativicutes</taxon>
        <taxon>Acidaminococcales</taxon>
        <taxon>Acidaminococcaceae</taxon>
        <taxon>Phascolarctobacterium</taxon>
    </lineage>
</organism>
<feature type="transmembrane region" description="Helical" evidence="1">
    <location>
        <begin position="111"/>
        <end position="132"/>
    </location>
</feature>
<keyword evidence="1" id="KW-0472">Membrane</keyword>
<dbReference type="InterPro" id="IPR014535">
    <property type="entry name" value="Hpre_diP_synt_I"/>
</dbReference>
<keyword evidence="1" id="KW-0812">Transmembrane</keyword>
<comment type="caution">
    <text evidence="2">The sequence shown here is derived from an EMBL/GenBank/DDBJ whole genome shotgun (WGS) entry which is preliminary data.</text>
</comment>
<protein>
    <recommendedName>
        <fullName evidence="3">Heptaprenyl diphosphate synthase component I</fullName>
    </recommendedName>
</protein>
<feature type="transmembrane region" description="Helical" evidence="1">
    <location>
        <begin position="70"/>
        <end position="99"/>
    </location>
</feature>
<reference evidence="2" key="1">
    <citation type="submission" date="2012-11" db="EMBL/GenBank/DDBJ databases">
        <title>Dependencies among metagenomic species, viruses, plasmids and units of genetic variation.</title>
        <authorList>
            <person name="Nielsen H.B."/>
            <person name="Almeida M."/>
            <person name="Juncker A.S."/>
            <person name="Rasmussen S."/>
            <person name="Li J."/>
            <person name="Sunagawa S."/>
            <person name="Plichta D."/>
            <person name="Gautier L."/>
            <person name="Le Chatelier E."/>
            <person name="Peletier E."/>
            <person name="Bonde I."/>
            <person name="Nielsen T."/>
            <person name="Manichanh C."/>
            <person name="Arumugam M."/>
            <person name="Batto J."/>
            <person name="Santos M.B.Q.D."/>
            <person name="Blom N."/>
            <person name="Borruel N."/>
            <person name="Burgdorf K.S."/>
            <person name="Boumezbeur F."/>
            <person name="Casellas F."/>
            <person name="Dore J."/>
            <person name="Guarner F."/>
            <person name="Hansen T."/>
            <person name="Hildebrand F."/>
            <person name="Kaas R.S."/>
            <person name="Kennedy S."/>
            <person name="Kristiansen K."/>
            <person name="Kultima J.R."/>
            <person name="Leonard P."/>
            <person name="Levenez F."/>
            <person name="Lund O."/>
            <person name="Moumen B."/>
            <person name="Le Paslier D."/>
            <person name="Pons N."/>
            <person name="Pedersen O."/>
            <person name="Prifti E."/>
            <person name="Qin J."/>
            <person name="Raes J."/>
            <person name="Tap J."/>
            <person name="Tims S."/>
            <person name="Ussery D.W."/>
            <person name="Yamada T."/>
            <person name="MetaHit consortium"/>
            <person name="Renault P."/>
            <person name="Sicheritz-Ponten T."/>
            <person name="Bork P."/>
            <person name="Wang J."/>
            <person name="Brunak S."/>
            <person name="Ehrlich S.D."/>
        </authorList>
    </citation>
    <scope>NUCLEOTIDE SEQUENCE [LARGE SCALE GENOMIC DNA]</scope>
</reference>
<evidence type="ECO:0000256" key="1">
    <source>
        <dbReference type="SAM" id="Phobius"/>
    </source>
</evidence>
<keyword evidence="1" id="KW-1133">Transmembrane helix</keyword>
<feature type="transmembrane region" description="Helical" evidence="1">
    <location>
        <begin position="139"/>
        <end position="161"/>
    </location>
</feature>
<proteinExistence type="predicted"/>
<dbReference type="EMBL" id="CBDS010000005">
    <property type="protein sequence ID" value="CDB44996.1"/>
    <property type="molecule type" value="Genomic_DNA"/>
</dbReference>
<dbReference type="STRING" id="1262914.BN533_02216"/>
<evidence type="ECO:0008006" key="3">
    <source>
        <dbReference type="Google" id="ProtNLM"/>
    </source>
</evidence>
<feature type="transmembrane region" description="Helical" evidence="1">
    <location>
        <begin position="38"/>
        <end position="58"/>
    </location>
</feature>
<dbReference type="Pfam" id="PF07456">
    <property type="entry name" value="Hpre_diP_synt_I"/>
    <property type="match status" value="1"/>
</dbReference>
<evidence type="ECO:0000313" key="2">
    <source>
        <dbReference type="EMBL" id="CDB44996.1"/>
    </source>
</evidence>
<sequence length="172" mass="18152">MRSSTDTTTKTMLVLALLAALAVLLRLGENLLPLPVQLGVIRPGLANTITILCLYLFGLRLTGLFLTVRVLLVGLLSTGLFTPGFLIGLGGTLLSLLLMEAGRRSQLFSPYGIGILGAAAHNTGQILTASLIMQSSALFSLLPLLLLLSLPFGLLTGAVAAKTLPFLKQYLH</sequence>
<dbReference type="AlphaFoldDB" id="R6II75"/>
<name>R6II75_9FIRM</name>
<dbReference type="PIRSF" id="PIRSF027391">
    <property type="entry name" value="Hpre_diP_synt_I"/>
    <property type="match status" value="1"/>
</dbReference>